<proteinExistence type="predicted"/>
<reference evidence="4 5" key="1">
    <citation type="submission" date="2020-08" db="EMBL/GenBank/DDBJ databases">
        <title>Genomic Encyclopedia of Type Strains, Phase IV (KMG-IV): sequencing the most valuable type-strain genomes for metagenomic binning, comparative biology and taxonomic classification.</title>
        <authorList>
            <person name="Goeker M."/>
        </authorList>
    </citation>
    <scope>NUCLEOTIDE SEQUENCE [LARGE SCALE GENOMIC DNA]</scope>
    <source>
        <strain evidence="4 5">DSM 44197</strain>
    </source>
</reference>
<dbReference type="CDD" id="cd03695">
    <property type="entry name" value="CysN_NodQ_II"/>
    <property type="match status" value="1"/>
</dbReference>
<name>A0A7W3LVE7_ACTNM</name>
<evidence type="ECO:0000259" key="3">
    <source>
        <dbReference type="Pfam" id="PF22594"/>
    </source>
</evidence>
<dbReference type="Proteomes" id="UP000572680">
    <property type="component" value="Unassembled WGS sequence"/>
</dbReference>
<protein>
    <submittedName>
        <fullName evidence="4">Sulfate adenylyltransferase subunit 1 (EFTu-like GTPase family)</fullName>
    </submittedName>
</protein>
<dbReference type="AlphaFoldDB" id="A0A7W3LVE7"/>
<evidence type="ECO:0000256" key="2">
    <source>
        <dbReference type="ARBA" id="ARBA00023134"/>
    </source>
</evidence>
<evidence type="ECO:0000256" key="1">
    <source>
        <dbReference type="ARBA" id="ARBA00022741"/>
    </source>
</evidence>
<keyword evidence="2" id="KW-0342">GTP-binding</keyword>
<dbReference type="CDD" id="cd04095">
    <property type="entry name" value="CysN_NoDQ_III"/>
    <property type="match status" value="1"/>
</dbReference>
<evidence type="ECO:0000313" key="4">
    <source>
        <dbReference type="EMBL" id="MBA8955028.1"/>
    </source>
</evidence>
<dbReference type="EMBL" id="JACJIA010000010">
    <property type="protein sequence ID" value="MBA8955028.1"/>
    <property type="molecule type" value="Genomic_DNA"/>
</dbReference>
<dbReference type="Pfam" id="PF22594">
    <property type="entry name" value="GTP-eEF1A_C"/>
    <property type="match status" value="1"/>
</dbReference>
<dbReference type="InterPro" id="IPR009001">
    <property type="entry name" value="Transl_elong_EF1A/Init_IF2_C"/>
</dbReference>
<dbReference type="InterPro" id="IPR044138">
    <property type="entry name" value="CysN_II"/>
</dbReference>
<dbReference type="InterPro" id="IPR054696">
    <property type="entry name" value="GTP-eEF1A_C"/>
</dbReference>
<keyword evidence="5" id="KW-1185">Reference proteome</keyword>
<comment type="caution">
    <text evidence="4">The sequence shown here is derived from an EMBL/GenBank/DDBJ whole genome shotgun (WGS) entry which is preliminary data.</text>
</comment>
<gene>
    <name evidence="4" type="ORF">HNR61_006685</name>
</gene>
<dbReference type="InterPro" id="IPR044139">
    <property type="entry name" value="CysN_NoDQ_III"/>
</dbReference>
<dbReference type="Gene3D" id="2.40.30.10">
    <property type="entry name" value="Translation factors"/>
    <property type="match status" value="2"/>
</dbReference>
<keyword evidence="1" id="KW-0547">Nucleotide-binding</keyword>
<dbReference type="GO" id="GO:0016779">
    <property type="term" value="F:nucleotidyltransferase activity"/>
    <property type="evidence" value="ECO:0007669"/>
    <property type="project" value="UniProtKB-KW"/>
</dbReference>
<dbReference type="SUPFAM" id="SSF50465">
    <property type="entry name" value="EF-Tu/eEF-1alpha/eIF2-gamma C-terminal domain"/>
    <property type="match status" value="1"/>
</dbReference>
<dbReference type="InterPro" id="IPR050100">
    <property type="entry name" value="TRAFAC_GTPase_members"/>
</dbReference>
<accession>A0A7W3LVE7</accession>
<dbReference type="PANTHER" id="PTHR23115">
    <property type="entry name" value="TRANSLATION FACTOR"/>
    <property type="match status" value="1"/>
</dbReference>
<keyword evidence="4" id="KW-0548">Nucleotidyltransferase</keyword>
<evidence type="ECO:0000313" key="5">
    <source>
        <dbReference type="Proteomes" id="UP000572680"/>
    </source>
</evidence>
<dbReference type="GO" id="GO:0005525">
    <property type="term" value="F:GTP binding"/>
    <property type="evidence" value="ECO:0007669"/>
    <property type="project" value="UniProtKB-KW"/>
</dbReference>
<feature type="domain" description="GTP-eEF1A C-terminal" evidence="3">
    <location>
        <begin position="110"/>
        <end position="210"/>
    </location>
</feature>
<organism evidence="4 5">
    <name type="scientific">Actinomadura namibiensis</name>
    <dbReference type="NCBI Taxonomy" id="182080"/>
    <lineage>
        <taxon>Bacteria</taxon>
        <taxon>Bacillati</taxon>
        <taxon>Actinomycetota</taxon>
        <taxon>Actinomycetes</taxon>
        <taxon>Streptosporangiales</taxon>
        <taxon>Thermomonosporaceae</taxon>
        <taxon>Actinomadura</taxon>
    </lineage>
</organism>
<sequence>MHIASDRNLIDVRFPVQYVIRPHASTDPDLHDYRGYAGQVAGGVLKPGDEVVHLPSGLTTTITHIDGPGGPVTEAYAPMSVTLRLADDIDISRGDMIARPGNRPEVAQDLDAMVCWMTSDRQLGPRTKLIIKHTTRTARALVKDLHYRLDVNTLHRDETATGPGLNEIGRISLRVTQPLFVDDYGRNRLTGGFILIDEATHTTVGAGMITGVR</sequence>
<keyword evidence="4" id="KW-0808">Transferase</keyword>
<dbReference type="SUPFAM" id="SSF50447">
    <property type="entry name" value="Translation proteins"/>
    <property type="match status" value="1"/>
</dbReference>
<dbReference type="InterPro" id="IPR009000">
    <property type="entry name" value="Transl_B-barrel_sf"/>
</dbReference>